<feature type="compositionally biased region" description="Basic and acidic residues" evidence="3">
    <location>
        <begin position="339"/>
        <end position="359"/>
    </location>
</feature>
<evidence type="ECO:0000313" key="4">
    <source>
        <dbReference type="EMBL" id="KPM38826.1"/>
    </source>
</evidence>
<dbReference type="STRING" id="78410.A0A0P7AZ06"/>
<dbReference type="Pfam" id="PF09728">
    <property type="entry name" value="Taxilin"/>
    <property type="match status" value="1"/>
</dbReference>
<dbReference type="OrthoDB" id="425555at2759"/>
<feature type="region of interest" description="Disordered" evidence="3">
    <location>
        <begin position="312"/>
        <end position="448"/>
    </location>
</feature>
<feature type="region of interest" description="Disordered" evidence="3">
    <location>
        <begin position="149"/>
        <end position="171"/>
    </location>
</feature>
<dbReference type="InterPro" id="IPR026183">
    <property type="entry name" value="Taxilin_fam"/>
</dbReference>
<evidence type="ECO:0000313" key="5">
    <source>
        <dbReference type="Proteomes" id="UP000050424"/>
    </source>
</evidence>
<comment type="caution">
    <text evidence="4">The sequence shown here is derived from an EMBL/GenBank/DDBJ whole genome shotgun (WGS) entry which is preliminary data.</text>
</comment>
<evidence type="ECO:0008006" key="6">
    <source>
        <dbReference type="Google" id="ProtNLM"/>
    </source>
</evidence>
<dbReference type="Proteomes" id="UP000050424">
    <property type="component" value="Unassembled WGS sequence"/>
</dbReference>
<feature type="coiled-coil region" evidence="2">
    <location>
        <begin position="235"/>
        <end position="265"/>
    </location>
</feature>
<feature type="compositionally biased region" description="Acidic residues" evidence="3">
    <location>
        <begin position="394"/>
        <end position="421"/>
    </location>
</feature>
<gene>
    <name evidence="4" type="ORF">AK830_g7724</name>
</gene>
<dbReference type="EMBL" id="LKCW01000123">
    <property type="protein sequence ID" value="KPM38826.1"/>
    <property type="molecule type" value="Genomic_DNA"/>
</dbReference>
<name>A0A0P7AZ06_9HYPO</name>
<dbReference type="GO" id="GO:0019905">
    <property type="term" value="F:syntaxin binding"/>
    <property type="evidence" value="ECO:0007669"/>
    <property type="project" value="InterPro"/>
</dbReference>
<dbReference type="AlphaFoldDB" id="A0A0P7AZ06"/>
<organism evidence="4 5">
    <name type="scientific">Neonectria ditissima</name>
    <dbReference type="NCBI Taxonomy" id="78410"/>
    <lineage>
        <taxon>Eukaryota</taxon>
        <taxon>Fungi</taxon>
        <taxon>Dikarya</taxon>
        <taxon>Ascomycota</taxon>
        <taxon>Pezizomycotina</taxon>
        <taxon>Sordariomycetes</taxon>
        <taxon>Hypocreomycetidae</taxon>
        <taxon>Hypocreales</taxon>
        <taxon>Nectriaceae</taxon>
        <taxon>Neonectria</taxon>
    </lineage>
</organism>
<feature type="compositionally biased region" description="Pro residues" evidence="3">
    <location>
        <begin position="430"/>
        <end position="440"/>
    </location>
</feature>
<feature type="region of interest" description="Disordered" evidence="3">
    <location>
        <begin position="1"/>
        <end position="40"/>
    </location>
</feature>
<keyword evidence="5" id="KW-1185">Reference proteome</keyword>
<sequence length="448" mass="52134">MPASQLDAPLANGHDGHVHPPPATAKKVKGKKAMDSNEASRLLQARISQLEQDAAGEKDQELEIEREVKRANRDLLQQVSKMDNMQKIDHLTKRSSELLADMRRLERENQKNKRRGDNLQKERDTNRTELSKTVGLKEKLEKLCRELQRDNNKMKPGQNENKEHQTTQKRNNIAWDEKYATLLSKLEGYQEEKDIPRKQVVDMKVDELFRVRFKSFIEQYELRELHFHSLMRTKELEVQHHMARYEREKKNAEAESTKARHLQAQVQAFTKTETELRNQLNVYVDKFKQVEDTLNNSNDLFLSFRKEMEDMSKKGKRLEKENESLKRQKEAASTNIIRMAEERQEWKRRSEAADKKTEKLMSIIQQMQQQGRKVPPGMNNTVERCSSDGHGGEGDESDYSEEDGEDEELSEFDDDTEEEPQTNEQGVPVPYGPERPPQSTPPAATNGH</sequence>
<protein>
    <recommendedName>
        <fullName evidence="6">Alpha-taxilin</fullName>
    </recommendedName>
</protein>
<accession>A0A0P7AZ06</accession>
<proteinExistence type="inferred from homology"/>
<evidence type="ECO:0000256" key="2">
    <source>
        <dbReference type="SAM" id="Coils"/>
    </source>
</evidence>
<evidence type="ECO:0000256" key="3">
    <source>
        <dbReference type="SAM" id="MobiDB-lite"/>
    </source>
</evidence>
<dbReference type="PANTHER" id="PTHR16127:SF13">
    <property type="entry name" value="GH01188P"/>
    <property type="match status" value="1"/>
</dbReference>
<feature type="region of interest" description="Disordered" evidence="3">
    <location>
        <begin position="105"/>
        <end position="132"/>
    </location>
</feature>
<keyword evidence="2" id="KW-0175">Coiled coil</keyword>
<comment type="similarity">
    <text evidence="1">Belongs to the taxilin family.</text>
</comment>
<reference evidence="4 5" key="1">
    <citation type="submission" date="2015-09" db="EMBL/GenBank/DDBJ databases">
        <title>Draft genome of a European isolate of the apple canker pathogen Neonectria ditissima.</title>
        <authorList>
            <person name="Gomez-Cortecero A."/>
            <person name="Harrison R.J."/>
            <person name="Armitage A.D."/>
        </authorList>
    </citation>
    <scope>NUCLEOTIDE SEQUENCE [LARGE SCALE GENOMIC DNA]</scope>
    <source>
        <strain evidence="4 5">R09/05</strain>
    </source>
</reference>
<evidence type="ECO:0000256" key="1">
    <source>
        <dbReference type="ARBA" id="ARBA00009550"/>
    </source>
</evidence>
<dbReference type="PANTHER" id="PTHR16127">
    <property type="entry name" value="TAXILIN"/>
    <property type="match status" value="1"/>
</dbReference>
<feature type="compositionally biased region" description="Basic and acidic residues" evidence="3">
    <location>
        <begin position="312"/>
        <end position="330"/>
    </location>
</feature>